<dbReference type="Proteomes" id="UP000694892">
    <property type="component" value="Chromosome 3S"/>
</dbReference>
<keyword evidence="1" id="KW-1133">Transmembrane helix</keyword>
<evidence type="ECO:0000256" key="1">
    <source>
        <dbReference type="SAM" id="Phobius"/>
    </source>
</evidence>
<dbReference type="AlphaFoldDB" id="A0A974D7C6"/>
<evidence type="ECO:0000313" key="2">
    <source>
        <dbReference type="EMBL" id="OCT86978.1"/>
    </source>
</evidence>
<organism evidence="2 3">
    <name type="scientific">Xenopus laevis</name>
    <name type="common">African clawed frog</name>
    <dbReference type="NCBI Taxonomy" id="8355"/>
    <lineage>
        <taxon>Eukaryota</taxon>
        <taxon>Metazoa</taxon>
        <taxon>Chordata</taxon>
        <taxon>Craniata</taxon>
        <taxon>Vertebrata</taxon>
        <taxon>Euteleostomi</taxon>
        <taxon>Amphibia</taxon>
        <taxon>Batrachia</taxon>
        <taxon>Anura</taxon>
        <taxon>Pipoidea</taxon>
        <taxon>Pipidae</taxon>
        <taxon>Xenopodinae</taxon>
        <taxon>Xenopus</taxon>
        <taxon>Xenopus</taxon>
    </lineage>
</organism>
<evidence type="ECO:0000313" key="3">
    <source>
        <dbReference type="Proteomes" id="UP000694892"/>
    </source>
</evidence>
<sequence length="70" mass="7971">MYCAYPVPGVGSNSLMYYYNGKTVRQLFLCQELRATTSSGSAFLFCHFFSCCVTSYALYINCFNFLCQLL</sequence>
<name>A0A974D7C6_XENLA</name>
<keyword evidence="1" id="KW-0472">Membrane</keyword>
<protein>
    <submittedName>
        <fullName evidence="2">Uncharacterized protein</fullName>
    </submittedName>
</protein>
<dbReference type="EMBL" id="CM004471">
    <property type="protein sequence ID" value="OCT86978.1"/>
    <property type="molecule type" value="Genomic_DNA"/>
</dbReference>
<feature type="transmembrane region" description="Helical" evidence="1">
    <location>
        <begin position="42"/>
        <end position="67"/>
    </location>
</feature>
<keyword evidence="1" id="KW-0812">Transmembrane</keyword>
<proteinExistence type="predicted"/>
<accession>A0A974D7C6</accession>
<gene>
    <name evidence="2" type="ORF">XELAEV_18020669mg</name>
</gene>
<reference evidence="3" key="1">
    <citation type="journal article" date="2016" name="Nature">
        <title>Genome evolution in the allotetraploid frog Xenopus laevis.</title>
        <authorList>
            <person name="Session A.M."/>
            <person name="Uno Y."/>
            <person name="Kwon T."/>
            <person name="Chapman J.A."/>
            <person name="Toyoda A."/>
            <person name="Takahashi S."/>
            <person name="Fukui A."/>
            <person name="Hikosaka A."/>
            <person name="Suzuki A."/>
            <person name="Kondo M."/>
            <person name="van Heeringen S.J."/>
            <person name="Quigley I."/>
            <person name="Heinz S."/>
            <person name="Ogino H."/>
            <person name="Ochi H."/>
            <person name="Hellsten U."/>
            <person name="Lyons J.B."/>
            <person name="Simakov O."/>
            <person name="Putnam N."/>
            <person name="Stites J."/>
            <person name="Kuroki Y."/>
            <person name="Tanaka T."/>
            <person name="Michiue T."/>
            <person name="Watanabe M."/>
            <person name="Bogdanovic O."/>
            <person name="Lister R."/>
            <person name="Georgiou G."/>
            <person name="Paranjpe S.S."/>
            <person name="van Kruijsbergen I."/>
            <person name="Shu S."/>
            <person name="Carlson J."/>
            <person name="Kinoshita T."/>
            <person name="Ohta Y."/>
            <person name="Mawaribuchi S."/>
            <person name="Jenkins J."/>
            <person name="Grimwood J."/>
            <person name="Schmutz J."/>
            <person name="Mitros T."/>
            <person name="Mozaffari S.V."/>
            <person name="Suzuki Y."/>
            <person name="Haramoto Y."/>
            <person name="Yamamoto T.S."/>
            <person name="Takagi C."/>
            <person name="Heald R."/>
            <person name="Miller K."/>
            <person name="Haudenschild C."/>
            <person name="Kitzman J."/>
            <person name="Nakayama T."/>
            <person name="Izutsu Y."/>
            <person name="Robert J."/>
            <person name="Fortriede J."/>
            <person name="Burns K."/>
            <person name="Lotay V."/>
            <person name="Karimi K."/>
            <person name="Yasuoka Y."/>
            <person name="Dichmann D.S."/>
            <person name="Flajnik M.F."/>
            <person name="Houston D.W."/>
            <person name="Shendure J."/>
            <person name="DuPasquier L."/>
            <person name="Vize P.D."/>
            <person name="Zorn A.M."/>
            <person name="Ito M."/>
            <person name="Marcotte E.M."/>
            <person name="Wallingford J.B."/>
            <person name="Ito Y."/>
            <person name="Asashima M."/>
            <person name="Ueno N."/>
            <person name="Matsuda Y."/>
            <person name="Veenstra G.J."/>
            <person name="Fujiyama A."/>
            <person name="Harland R.M."/>
            <person name="Taira M."/>
            <person name="Rokhsar D.S."/>
        </authorList>
    </citation>
    <scope>NUCLEOTIDE SEQUENCE [LARGE SCALE GENOMIC DNA]</scope>
    <source>
        <strain evidence="3">J</strain>
    </source>
</reference>